<dbReference type="Pfam" id="PF04060">
    <property type="entry name" value="FeS"/>
    <property type="match status" value="1"/>
</dbReference>
<evidence type="ECO:0000259" key="13">
    <source>
        <dbReference type="PROSITE" id="PS51656"/>
    </source>
</evidence>
<feature type="region of interest" description="Hydrophobic" evidence="10">
    <location>
        <begin position="1"/>
        <end position="29"/>
    </location>
</feature>
<dbReference type="GO" id="GO:0051539">
    <property type="term" value="F:4 iron, 4 sulfur cluster binding"/>
    <property type="evidence" value="ECO:0007669"/>
    <property type="project" value="UniProtKB-UniRule"/>
</dbReference>
<feature type="binding site" evidence="10">
    <location>
        <position position="60"/>
    </location>
    <ligand>
        <name>[4Fe-4S] cluster</name>
        <dbReference type="ChEBI" id="CHEBI:49883"/>
        <label>1</label>
    </ligand>
</feature>
<dbReference type="Pfam" id="PF14697">
    <property type="entry name" value="Fer4_21"/>
    <property type="match status" value="1"/>
</dbReference>
<keyword evidence="1 10" id="KW-0813">Transport</keyword>
<feature type="binding site" evidence="10">
    <location>
        <position position="140"/>
    </location>
    <ligand>
        <name>[4Fe-4S] cluster</name>
        <dbReference type="ChEBI" id="CHEBI:49883"/>
        <label>2</label>
    </ligand>
</feature>
<keyword evidence="9 10" id="KW-0472">Membrane</keyword>
<keyword evidence="8 10" id="KW-0411">Iron-sulfur</keyword>
<feature type="binding site" evidence="10">
    <location>
        <position position="52"/>
    </location>
    <ligand>
        <name>[4Fe-4S] cluster</name>
        <dbReference type="ChEBI" id="CHEBI:49883"/>
        <label>1</label>
    </ligand>
</feature>
<keyword evidence="3 10" id="KW-0479">Metal-binding</keyword>
<dbReference type="SUPFAM" id="SSF54862">
    <property type="entry name" value="4Fe-4S ferredoxins"/>
    <property type="match status" value="1"/>
</dbReference>
<comment type="function">
    <text evidence="10">Part of a membrane-bound complex that couples electron transfer with translocation of ions across the membrane.</text>
</comment>
<feature type="binding site" evidence="10">
    <location>
        <position position="154"/>
    </location>
    <ligand>
        <name>[4Fe-4S] cluster</name>
        <dbReference type="ChEBI" id="CHEBI:49883"/>
        <label>3</label>
    </ligand>
</feature>
<evidence type="ECO:0000256" key="2">
    <source>
        <dbReference type="ARBA" id="ARBA00022485"/>
    </source>
</evidence>
<feature type="domain" description="4Fe-4S" evidence="13">
    <location>
        <begin position="35"/>
        <end position="94"/>
    </location>
</feature>
<comment type="caution">
    <text evidence="10">Lacks conserved residue(s) required for the propagation of feature annotation.</text>
</comment>
<keyword evidence="11" id="KW-1133">Transmembrane helix</keyword>
<dbReference type="EC" id="7.-.-.-" evidence="10"/>
<keyword evidence="4 10" id="KW-0677">Repeat</keyword>
<feature type="binding site" evidence="10">
    <location>
        <position position="180"/>
    </location>
    <ligand>
        <name>[4Fe-4S] cluster</name>
        <dbReference type="ChEBI" id="CHEBI:49883"/>
        <label>3</label>
    </ligand>
</feature>
<feature type="binding site" evidence="10">
    <location>
        <position position="184"/>
    </location>
    <ligand>
        <name>[4Fe-4S] cluster</name>
        <dbReference type="ChEBI" id="CHEBI:49883"/>
        <label>2</label>
    </ligand>
</feature>
<keyword evidence="2 10" id="KW-0004">4Fe-4S</keyword>
<comment type="caution">
    <text evidence="14">The sequence shown here is derived from an EMBL/GenBank/DDBJ whole genome shotgun (WGS) entry which is preliminary data.</text>
</comment>
<evidence type="ECO:0000256" key="7">
    <source>
        <dbReference type="ARBA" id="ARBA00023004"/>
    </source>
</evidence>
<evidence type="ECO:0000256" key="4">
    <source>
        <dbReference type="ARBA" id="ARBA00022737"/>
    </source>
</evidence>
<protein>
    <recommendedName>
        <fullName evidence="10">Ion-translocating oxidoreductase complex subunit B</fullName>
        <ecNumber evidence="10">7.-.-.-</ecNumber>
    </recommendedName>
    <alternativeName>
        <fullName evidence="10">Rnf electron transport complex subunit B</fullName>
    </alternativeName>
</protein>
<dbReference type="CDD" id="cd10549">
    <property type="entry name" value="MtMvhB_like"/>
    <property type="match status" value="2"/>
</dbReference>
<dbReference type="Proteomes" id="UP000824072">
    <property type="component" value="Unassembled WGS sequence"/>
</dbReference>
<dbReference type="GO" id="GO:0005886">
    <property type="term" value="C:plasma membrane"/>
    <property type="evidence" value="ECO:0007669"/>
    <property type="project" value="UniProtKB-SubCell"/>
</dbReference>
<dbReference type="InterPro" id="IPR017900">
    <property type="entry name" value="4Fe4S_Fe_S_CS"/>
</dbReference>
<feature type="domain" description="4Fe-4S ferredoxin-type" evidence="12">
    <location>
        <begin position="301"/>
        <end position="330"/>
    </location>
</feature>
<comment type="subcellular location">
    <subcellularLocation>
        <location evidence="10">Cell membrane</location>
    </subcellularLocation>
</comment>
<evidence type="ECO:0000256" key="6">
    <source>
        <dbReference type="ARBA" id="ARBA00022982"/>
    </source>
</evidence>
<dbReference type="InterPro" id="IPR010207">
    <property type="entry name" value="Elect_transpt_cplx_RnfB/RsxB"/>
</dbReference>
<keyword evidence="11" id="KW-0812">Transmembrane</keyword>
<dbReference type="PROSITE" id="PS00198">
    <property type="entry name" value="4FE4S_FER_1"/>
    <property type="match status" value="2"/>
</dbReference>
<feature type="domain" description="4Fe-4S ferredoxin-type" evidence="12">
    <location>
        <begin position="132"/>
        <end position="164"/>
    </location>
</feature>
<organism evidence="14 15">
    <name type="scientific">Candidatus Pullichristensenella excrementigallinarum</name>
    <dbReference type="NCBI Taxonomy" id="2840907"/>
    <lineage>
        <taxon>Bacteria</taxon>
        <taxon>Bacillati</taxon>
        <taxon>Bacillota</taxon>
        <taxon>Clostridia</taxon>
        <taxon>Candidatus Pullichristensenella</taxon>
    </lineage>
</organism>
<keyword evidence="7 10" id="KW-0408">Iron</keyword>
<comment type="cofactor">
    <cofactor evidence="10">
        <name>[4Fe-4S] cluster</name>
        <dbReference type="ChEBI" id="CHEBI:49883"/>
    </cofactor>
    <text evidence="10">Binds 3 [4Fe-4S] clusters.</text>
</comment>
<dbReference type="HAMAP" id="MF_00463">
    <property type="entry name" value="RsxB_RnfB"/>
    <property type="match status" value="1"/>
</dbReference>
<comment type="similarity">
    <text evidence="10">Belongs to the 4Fe4S bacterial-type ferredoxin family. RnfB subfamily.</text>
</comment>
<keyword evidence="10" id="KW-1003">Cell membrane</keyword>
<dbReference type="NCBIfam" id="TIGR01944">
    <property type="entry name" value="rnfB"/>
    <property type="match status" value="1"/>
</dbReference>
<keyword evidence="6 10" id="KW-0249">Electron transport</keyword>
<feature type="binding site" evidence="10">
    <location>
        <position position="150"/>
    </location>
    <ligand>
        <name>[4Fe-4S] cluster</name>
        <dbReference type="ChEBI" id="CHEBI:49883"/>
        <label>2</label>
    </ligand>
</feature>
<comment type="subunit">
    <text evidence="10">The complex is composed of six subunits: RnfA, RnfB, RnfC, RnfD, RnfE and RnfG.</text>
</comment>
<feature type="domain" description="4Fe-4S ferredoxin-type" evidence="12">
    <location>
        <begin position="165"/>
        <end position="194"/>
    </location>
</feature>
<dbReference type="PROSITE" id="PS51379">
    <property type="entry name" value="4FE4S_FER_2"/>
    <property type="match status" value="6"/>
</dbReference>
<dbReference type="AlphaFoldDB" id="A0A9D1IBK9"/>
<dbReference type="PROSITE" id="PS51656">
    <property type="entry name" value="4FE4S"/>
    <property type="match status" value="1"/>
</dbReference>
<evidence type="ECO:0000256" key="11">
    <source>
        <dbReference type="SAM" id="Phobius"/>
    </source>
</evidence>
<evidence type="ECO:0000256" key="9">
    <source>
        <dbReference type="ARBA" id="ARBA00023136"/>
    </source>
</evidence>
<feature type="domain" description="4Fe-4S ferredoxin-type" evidence="12">
    <location>
        <begin position="208"/>
        <end position="238"/>
    </location>
</feature>
<feature type="binding site" evidence="10">
    <location>
        <position position="144"/>
    </location>
    <ligand>
        <name>[4Fe-4S] cluster</name>
        <dbReference type="ChEBI" id="CHEBI:49883"/>
        <label>2</label>
    </ligand>
</feature>
<evidence type="ECO:0000256" key="1">
    <source>
        <dbReference type="ARBA" id="ARBA00022448"/>
    </source>
</evidence>
<feature type="binding site" evidence="10">
    <location>
        <position position="174"/>
    </location>
    <ligand>
        <name>[4Fe-4S] cluster</name>
        <dbReference type="ChEBI" id="CHEBI:49883"/>
        <label>3</label>
    </ligand>
</feature>
<dbReference type="InterPro" id="IPR007202">
    <property type="entry name" value="4Fe-4S_dom"/>
</dbReference>
<dbReference type="InterPro" id="IPR050395">
    <property type="entry name" value="4Fe4S_Ferredoxin_RnfB"/>
</dbReference>
<feature type="binding site" evidence="10">
    <location>
        <position position="177"/>
    </location>
    <ligand>
        <name>[4Fe-4S] cluster</name>
        <dbReference type="ChEBI" id="CHEBI:49883"/>
        <label>3</label>
    </ligand>
</feature>
<reference evidence="14" key="2">
    <citation type="journal article" date="2021" name="PeerJ">
        <title>Extensive microbial diversity within the chicken gut microbiome revealed by metagenomics and culture.</title>
        <authorList>
            <person name="Gilroy R."/>
            <person name="Ravi A."/>
            <person name="Getino M."/>
            <person name="Pursley I."/>
            <person name="Horton D.L."/>
            <person name="Alikhan N.F."/>
            <person name="Baker D."/>
            <person name="Gharbi K."/>
            <person name="Hall N."/>
            <person name="Watson M."/>
            <person name="Adriaenssens E.M."/>
            <person name="Foster-Nyarko E."/>
            <person name="Jarju S."/>
            <person name="Secka A."/>
            <person name="Antonio M."/>
            <person name="Oren A."/>
            <person name="Chaudhuri R.R."/>
            <person name="La Ragione R."/>
            <person name="Hildebrand F."/>
            <person name="Pallen M.J."/>
        </authorList>
    </citation>
    <scope>NUCLEOTIDE SEQUENCE</scope>
    <source>
        <strain evidence="14">ChiHcec3-11533</strain>
    </source>
</reference>
<reference evidence="14" key="1">
    <citation type="submission" date="2020-10" db="EMBL/GenBank/DDBJ databases">
        <authorList>
            <person name="Gilroy R."/>
        </authorList>
    </citation>
    <scope>NUCLEOTIDE SEQUENCE</scope>
    <source>
        <strain evidence="14">ChiHcec3-11533</strain>
    </source>
</reference>
<evidence type="ECO:0000259" key="12">
    <source>
        <dbReference type="PROSITE" id="PS51379"/>
    </source>
</evidence>
<feature type="domain" description="4Fe-4S ferredoxin-type" evidence="12">
    <location>
        <begin position="239"/>
        <end position="268"/>
    </location>
</feature>
<evidence type="ECO:0000256" key="10">
    <source>
        <dbReference type="HAMAP-Rule" id="MF_00463"/>
    </source>
</evidence>
<feature type="domain" description="4Fe-4S ferredoxin-type" evidence="12">
    <location>
        <begin position="271"/>
        <end position="300"/>
    </location>
</feature>
<dbReference type="Pfam" id="PF12838">
    <property type="entry name" value="Fer4_7"/>
    <property type="match status" value="1"/>
</dbReference>
<proteinExistence type="inferred from homology"/>
<dbReference type="PANTHER" id="PTHR43560">
    <property type="entry name" value="ION-TRANSLOCATING OXIDOREDUCTASE COMPLEX SUBUNIT B"/>
    <property type="match status" value="1"/>
</dbReference>
<feature type="binding site" evidence="10">
    <location>
        <position position="55"/>
    </location>
    <ligand>
        <name>[4Fe-4S] cluster</name>
        <dbReference type="ChEBI" id="CHEBI:49883"/>
        <label>1</label>
    </ligand>
</feature>
<evidence type="ECO:0000256" key="8">
    <source>
        <dbReference type="ARBA" id="ARBA00023014"/>
    </source>
</evidence>
<dbReference type="PANTHER" id="PTHR43560:SF1">
    <property type="entry name" value="ION-TRANSLOCATING OXIDOREDUCTASE COMPLEX SUBUNIT B"/>
    <property type="match status" value="1"/>
</dbReference>
<evidence type="ECO:0000313" key="14">
    <source>
        <dbReference type="EMBL" id="HIU33816.1"/>
    </source>
</evidence>
<feature type="binding site" evidence="10">
    <location>
        <position position="77"/>
    </location>
    <ligand>
        <name>[4Fe-4S] cluster</name>
        <dbReference type="ChEBI" id="CHEBI:49883"/>
        <label>1</label>
    </ligand>
</feature>
<dbReference type="GO" id="GO:0046872">
    <property type="term" value="F:metal ion binding"/>
    <property type="evidence" value="ECO:0007669"/>
    <property type="project" value="UniProtKB-KW"/>
</dbReference>
<feature type="transmembrane region" description="Helical" evidence="11">
    <location>
        <begin position="6"/>
        <end position="32"/>
    </location>
</feature>
<keyword evidence="5 10" id="KW-1278">Translocase</keyword>
<dbReference type="GO" id="GO:0009055">
    <property type="term" value="F:electron transfer activity"/>
    <property type="evidence" value="ECO:0007669"/>
    <property type="project" value="InterPro"/>
</dbReference>
<sequence>MGNWNLILTAALMIGGMGLIFGAVLAIVGRIFAVKEDPRKAEVREVLPGANCGGCGFAGCDAYAQAIAEGKVEVNRCPVAGEKGAAAIAQIMGVEAGAMEKKVAIVRCRGSLDQCGLRFEYDGPKDCKSAALVAAGDKNCQYSCLGFGDCEAACPFDAIHVTSGRLAAVDVDKCRGCGVCVAACPRGVLQLRPAEHPVHSTCSAMEKGKVVRDNCTAGCIGCGKCAKMCKFGALTLKNNLPEIDLEKCVGCMQCADNCPTGALAANDALRRHAVIHYPDCTGCGDCKAACLFDAIAGEPSQRHSVIEWNCVGCAKCFDACTHGCIEMLPGGIYKRR</sequence>
<dbReference type="GO" id="GO:0022900">
    <property type="term" value="P:electron transport chain"/>
    <property type="evidence" value="ECO:0007669"/>
    <property type="project" value="UniProtKB-UniRule"/>
</dbReference>
<evidence type="ECO:0000256" key="5">
    <source>
        <dbReference type="ARBA" id="ARBA00022967"/>
    </source>
</evidence>
<name>A0A9D1IBK9_9FIRM</name>
<dbReference type="EMBL" id="DVMU01000100">
    <property type="protein sequence ID" value="HIU33816.1"/>
    <property type="molecule type" value="Genomic_DNA"/>
</dbReference>
<dbReference type="Gene3D" id="1.10.15.40">
    <property type="entry name" value="Electron transport complex subunit B, putative Fe-S cluster"/>
    <property type="match status" value="1"/>
</dbReference>
<dbReference type="Pfam" id="PF00037">
    <property type="entry name" value="Fer4"/>
    <property type="match status" value="1"/>
</dbReference>
<dbReference type="InterPro" id="IPR017896">
    <property type="entry name" value="4Fe4S_Fe-S-bd"/>
</dbReference>
<evidence type="ECO:0000313" key="15">
    <source>
        <dbReference type="Proteomes" id="UP000824072"/>
    </source>
</evidence>
<evidence type="ECO:0000256" key="3">
    <source>
        <dbReference type="ARBA" id="ARBA00022723"/>
    </source>
</evidence>
<gene>
    <name evidence="10" type="primary">rnfB</name>
    <name evidence="14" type="ORF">IAB02_04575</name>
</gene>
<dbReference type="Gene3D" id="3.30.70.20">
    <property type="match status" value="3"/>
</dbReference>
<accession>A0A9D1IBK9</accession>